<keyword evidence="2" id="KW-0813">Transport</keyword>
<feature type="transmembrane region" description="Helical" evidence="10">
    <location>
        <begin position="255"/>
        <end position="276"/>
    </location>
</feature>
<dbReference type="Pfam" id="PF00654">
    <property type="entry name" value="Voltage_CLC"/>
    <property type="match status" value="1"/>
</dbReference>
<dbReference type="PANTHER" id="PTHR43427:SF6">
    <property type="entry name" value="CHLORIDE CHANNEL PROTEIN CLC-E"/>
    <property type="match status" value="1"/>
</dbReference>
<evidence type="ECO:0000256" key="7">
    <source>
        <dbReference type="ARBA" id="ARBA00023173"/>
    </source>
</evidence>
<sequence>VKRLTRILKRGNTPVLVLAIATGALVALVVAGFEVLTDRVLLARLGERPLWQIALAPAVGLSAAAIILRVLGRGTASATSDEFVRAFHQRTPRLPLRDLPAKLLAGVATIGLGGALGLEGPSIYAGSATGLAISERFRRWLRREDVQVLLTAGAAAGVAAVFKAPATGVLFALEAPYRDDVNRRALLPSLLAAATSYVVYINMVGAEAVVPFLNDPGIRLGVDLTNIHLANDSTLALFDASKLADFFTGVQAGDLVGALILGVLAGLGGRAMAWLVRWSKGQARQTSFVPRVLVGGALLAGLAVAAEAAFGAPLTIGPGIEAMEWVVEPDQGLGLIALLFGLRIAATLVTLGSGGVGGLFIPLAVQGVILGQFTGIALGTDRPGLYPTLGLAAFLGAGYRA</sequence>
<dbReference type="GO" id="GO:0034707">
    <property type="term" value="C:chloride channel complex"/>
    <property type="evidence" value="ECO:0007669"/>
    <property type="project" value="UniProtKB-KW"/>
</dbReference>
<feature type="transmembrane region" description="Helical" evidence="10">
    <location>
        <begin position="288"/>
        <end position="312"/>
    </location>
</feature>
<evidence type="ECO:0000313" key="11">
    <source>
        <dbReference type="EMBL" id="SVB19358.1"/>
    </source>
</evidence>
<organism evidence="11">
    <name type="scientific">marine metagenome</name>
    <dbReference type="NCBI Taxonomy" id="408172"/>
    <lineage>
        <taxon>unclassified sequences</taxon>
        <taxon>metagenomes</taxon>
        <taxon>ecological metagenomes</taxon>
    </lineage>
</organism>
<feature type="transmembrane region" description="Helical" evidence="10">
    <location>
        <begin position="53"/>
        <end position="71"/>
    </location>
</feature>
<evidence type="ECO:0000256" key="2">
    <source>
        <dbReference type="ARBA" id="ARBA00022448"/>
    </source>
</evidence>
<keyword evidence="7" id="KW-0869">Chloride channel</keyword>
<keyword evidence="6 10" id="KW-0472">Membrane</keyword>
<evidence type="ECO:0000256" key="6">
    <source>
        <dbReference type="ARBA" id="ARBA00023136"/>
    </source>
</evidence>
<evidence type="ECO:0008006" key="12">
    <source>
        <dbReference type="Google" id="ProtNLM"/>
    </source>
</evidence>
<keyword evidence="9" id="KW-0407">Ion channel</keyword>
<dbReference type="InterPro" id="IPR014743">
    <property type="entry name" value="Cl-channel_core"/>
</dbReference>
<proteinExistence type="predicted"/>
<keyword evidence="3 10" id="KW-0812">Transmembrane</keyword>
<evidence type="ECO:0000256" key="3">
    <source>
        <dbReference type="ARBA" id="ARBA00022692"/>
    </source>
</evidence>
<evidence type="ECO:0000256" key="9">
    <source>
        <dbReference type="ARBA" id="ARBA00023303"/>
    </source>
</evidence>
<dbReference type="GO" id="GO:0005254">
    <property type="term" value="F:chloride channel activity"/>
    <property type="evidence" value="ECO:0007669"/>
    <property type="project" value="UniProtKB-KW"/>
</dbReference>
<dbReference type="PRINTS" id="PR00762">
    <property type="entry name" value="CLCHANNEL"/>
</dbReference>
<evidence type="ECO:0000256" key="8">
    <source>
        <dbReference type="ARBA" id="ARBA00023214"/>
    </source>
</evidence>
<dbReference type="CDD" id="cd00400">
    <property type="entry name" value="Voltage_gated_ClC"/>
    <property type="match status" value="1"/>
</dbReference>
<keyword evidence="5" id="KW-0406">Ion transport</keyword>
<dbReference type="PANTHER" id="PTHR43427">
    <property type="entry name" value="CHLORIDE CHANNEL PROTEIN CLC-E"/>
    <property type="match status" value="1"/>
</dbReference>
<gene>
    <name evidence="11" type="ORF">METZ01_LOCUS172212</name>
</gene>
<evidence type="ECO:0000256" key="1">
    <source>
        <dbReference type="ARBA" id="ARBA00004141"/>
    </source>
</evidence>
<keyword evidence="4 10" id="KW-1133">Transmembrane helix</keyword>
<reference evidence="11" key="1">
    <citation type="submission" date="2018-05" db="EMBL/GenBank/DDBJ databases">
        <authorList>
            <person name="Lanie J.A."/>
            <person name="Ng W.-L."/>
            <person name="Kazmierczak K.M."/>
            <person name="Andrzejewski T.M."/>
            <person name="Davidsen T.M."/>
            <person name="Wayne K.J."/>
            <person name="Tettelin H."/>
            <person name="Glass J.I."/>
            <person name="Rusch D."/>
            <person name="Podicherti R."/>
            <person name="Tsui H.-C.T."/>
            <person name="Winkler M.E."/>
        </authorList>
    </citation>
    <scope>NUCLEOTIDE SEQUENCE</scope>
</reference>
<dbReference type="SUPFAM" id="SSF81340">
    <property type="entry name" value="Clc chloride channel"/>
    <property type="match status" value="1"/>
</dbReference>
<name>A0A382BZZ7_9ZZZZ</name>
<dbReference type="Gene3D" id="1.10.3080.10">
    <property type="entry name" value="Clc chloride channel"/>
    <property type="match status" value="1"/>
</dbReference>
<dbReference type="EMBL" id="UINC01032158">
    <property type="protein sequence ID" value="SVB19358.1"/>
    <property type="molecule type" value="Genomic_DNA"/>
</dbReference>
<dbReference type="InterPro" id="IPR050368">
    <property type="entry name" value="ClC-type_chloride_channel"/>
</dbReference>
<feature type="transmembrane region" description="Helical" evidence="10">
    <location>
        <begin position="146"/>
        <end position="173"/>
    </location>
</feature>
<feature type="non-terminal residue" evidence="11">
    <location>
        <position position="401"/>
    </location>
</feature>
<feature type="transmembrane region" description="Helical" evidence="10">
    <location>
        <begin position="12"/>
        <end position="33"/>
    </location>
</feature>
<feature type="transmembrane region" description="Helical" evidence="10">
    <location>
        <begin position="332"/>
        <end position="352"/>
    </location>
</feature>
<keyword evidence="8" id="KW-0868">Chloride</keyword>
<evidence type="ECO:0000256" key="5">
    <source>
        <dbReference type="ARBA" id="ARBA00023065"/>
    </source>
</evidence>
<dbReference type="AlphaFoldDB" id="A0A382BZZ7"/>
<feature type="transmembrane region" description="Helical" evidence="10">
    <location>
        <begin position="103"/>
        <end position="126"/>
    </location>
</feature>
<feature type="transmembrane region" description="Helical" evidence="10">
    <location>
        <begin position="359"/>
        <end position="378"/>
    </location>
</feature>
<evidence type="ECO:0000256" key="4">
    <source>
        <dbReference type="ARBA" id="ARBA00022989"/>
    </source>
</evidence>
<feature type="transmembrane region" description="Helical" evidence="10">
    <location>
        <begin position="185"/>
        <end position="203"/>
    </location>
</feature>
<dbReference type="InterPro" id="IPR001807">
    <property type="entry name" value="ClC"/>
</dbReference>
<accession>A0A382BZZ7</accession>
<feature type="non-terminal residue" evidence="11">
    <location>
        <position position="1"/>
    </location>
</feature>
<protein>
    <recommendedName>
        <fullName evidence="12">Chloride channel protein</fullName>
    </recommendedName>
</protein>
<comment type="subcellular location">
    <subcellularLocation>
        <location evidence="1">Membrane</location>
        <topology evidence="1">Multi-pass membrane protein</topology>
    </subcellularLocation>
</comment>
<evidence type="ECO:0000256" key="10">
    <source>
        <dbReference type="SAM" id="Phobius"/>
    </source>
</evidence>